<dbReference type="InterPro" id="IPR044946">
    <property type="entry name" value="Restrct_endonuc_typeI_TRD_sf"/>
</dbReference>
<dbReference type="GO" id="GO:0003677">
    <property type="term" value="F:DNA binding"/>
    <property type="evidence" value="ECO:0007669"/>
    <property type="project" value="UniProtKB-KW"/>
</dbReference>
<dbReference type="Proteomes" id="UP000509441">
    <property type="component" value="Chromosome"/>
</dbReference>
<dbReference type="CDD" id="cd17273">
    <property type="entry name" value="RMtype1_S_EcoJA69PI-TRD1-CR1_like"/>
    <property type="match status" value="1"/>
</dbReference>
<organism evidence="5 6">
    <name type="scientific">Nitrosopumilus oxyclinae</name>
    <dbReference type="NCBI Taxonomy" id="1959104"/>
    <lineage>
        <taxon>Archaea</taxon>
        <taxon>Nitrososphaerota</taxon>
        <taxon>Nitrososphaeria</taxon>
        <taxon>Nitrosopumilales</taxon>
        <taxon>Nitrosopumilaceae</taxon>
        <taxon>Nitrosopumilus</taxon>
    </lineage>
</organism>
<dbReference type="PANTHER" id="PTHR43140:SF1">
    <property type="entry name" value="TYPE I RESTRICTION ENZYME ECOKI SPECIFICITY SUBUNIT"/>
    <property type="match status" value="1"/>
</dbReference>
<evidence type="ECO:0000256" key="3">
    <source>
        <dbReference type="ARBA" id="ARBA00023125"/>
    </source>
</evidence>
<feature type="domain" description="Type I restriction modification DNA specificity" evidence="4">
    <location>
        <begin position="10"/>
        <end position="156"/>
    </location>
</feature>
<name>A0A7D5M1C8_9ARCH</name>
<dbReference type="Gene3D" id="3.90.220.20">
    <property type="entry name" value="DNA methylase specificity domains"/>
    <property type="match status" value="2"/>
</dbReference>
<evidence type="ECO:0000259" key="4">
    <source>
        <dbReference type="Pfam" id="PF01420"/>
    </source>
</evidence>
<gene>
    <name evidence="5" type="ORF">C5F49_01965</name>
</gene>
<dbReference type="CDD" id="cd17267">
    <property type="entry name" value="RMtype1_S_EcoAO83I-TRD1-CR1_like"/>
    <property type="match status" value="1"/>
</dbReference>
<dbReference type="Pfam" id="PF01420">
    <property type="entry name" value="Methylase_S"/>
    <property type="match status" value="2"/>
</dbReference>
<dbReference type="InterPro" id="IPR000055">
    <property type="entry name" value="Restrct_endonuc_typeI_TRD"/>
</dbReference>
<protein>
    <recommendedName>
        <fullName evidence="4">Type I restriction modification DNA specificity domain-containing protein</fullName>
    </recommendedName>
</protein>
<evidence type="ECO:0000256" key="1">
    <source>
        <dbReference type="ARBA" id="ARBA00010923"/>
    </source>
</evidence>
<evidence type="ECO:0000313" key="6">
    <source>
        <dbReference type="Proteomes" id="UP000509441"/>
    </source>
</evidence>
<keyword evidence="6" id="KW-1185">Reference proteome</keyword>
<dbReference type="AlphaFoldDB" id="A0A7D5M1C8"/>
<dbReference type="EMBL" id="CP026994">
    <property type="protein sequence ID" value="QLH04212.1"/>
    <property type="molecule type" value="Genomic_DNA"/>
</dbReference>
<dbReference type="GO" id="GO:0009307">
    <property type="term" value="P:DNA restriction-modification system"/>
    <property type="evidence" value="ECO:0007669"/>
    <property type="project" value="UniProtKB-KW"/>
</dbReference>
<proteinExistence type="inferred from homology"/>
<keyword evidence="2" id="KW-0680">Restriction system</keyword>
<dbReference type="SUPFAM" id="SSF116734">
    <property type="entry name" value="DNA methylase specificity domain"/>
    <property type="match status" value="2"/>
</dbReference>
<keyword evidence="3" id="KW-0238">DNA-binding</keyword>
<accession>A0A7D5M1C8</accession>
<sequence length="439" mass="50216">MIILEKNKLPEGWTSFRYDEYLTLHYGKGLTKRTRNSHGKIPVYGSSGMIGYHDEPLVSNSSLIIGRKGNVGEIYYEENPSWAIDTAYFLSEYPMYDLKFLYFLLKHMKLNRLNTSTAVPSLRRDDVYKSQMLLPPLNEQKRIVKKIEELYLKTESILKLLYDIKSQLMFNRKSLLNSAFNGLLTKKWRERNSKTESISILLKQINPTWEKLTKKILENSKKIPNTWEYVKIDDIAELVGGGTPSRKNLEYFGGKITWLTPTEIPRDKITFVNSSKETITELGLKKSSAKIIPKNSVLLTSRATIGNIAISTADVTTNQGFASFVCSKIIDNRYLAYWLFANRKLLQDTAKGTTFKEISKSKIKELFLPLAPLIEQKLITEIVDEEISLIEKNENTIEQSIKLISAFKSSILKQAFEGKLVSQDPGDESVEILLEKIKS</sequence>
<feature type="domain" description="Type I restriction modification DNA specificity" evidence="4">
    <location>
        <begin position="224"/>
        <end position="399"/>
    </location>
</feature>
<dbReference type="PANTHER" id="PTHR43140">
    <property type="entry name" value="TYPE-1 RESTRICTION ENZYME ECOKI SPECIFICITY PROTEIN"/>
    <property type="match status" value="1"/>
</dbReference>
<reference evidence="5 6" key="1">
    <citation type="submission" date="2018-02" db="EMBL/GenBank/DDBJ databases">
        <title>Complete genome of Nitrosopumilus oxyclinae HCE1.</title>
        <authorList>
            <person name="Qin W."/>
            <person name="Zheng Y."/>
            <person name="Stahl D.A."/>
        </authorList>
    </citation>
    <scope>NUCLEOTIDE SEQUENCE [LARGE SCALE GENOMIC DNA]</scope>
    <source>
        <strain evidence="5 6">HCE1</strain>
    </source>
</reference>
<evidence type="ECO:0000256" key="2">
    <source>
        <dbReference type="ARBA" id="ARBA00022747"/>
    </source>
</evidence>
<evidence type="ECO:0000313" key="5">
    <source>
        <dbReference type="EMBL" id="QLH04212.1"/>
    </source>
</evidence>
<dbReference type="InterPro" id="IPR051212">
    <property type="entry name" value="Type-I_RE_S_subunit"/>
</dbReference>
<dbReference type="KEGG" id="nox:C5F49_01965"/>
<comment type="similarity">
    <text evidence="1">Belongs to the type-I restriction system S methylase family.</text>
</comment>